<evidence type="ECO:0000313" key="11">
    <source>
        <dbReference type="Proteomes" id="UP000678499"/>
    </source>
</evidence>
<feature type="transmembrane region" description="Helical" evidence="8">
    <location>
        <begin position="149"/>
        <end position="168"/>
    </location>
</feature>
<gene>
    <name evidence="10" type="ORF">NMOB1V02_LOCUS10209</name>
</gene>
<feature type="transmembrane region" description="Helical" evidence="8">
    <location>
        <begin position="392"/>
        <end position="413"/>
    </location>
</feature>
<reference evidence="10" key="1">
    <citation type="submission" date="2020-11" db="EMBL/GenBank/DDBJ databases">
        <authorList>
            <person name="Tran Van P."/>
        </authorList>
    </citation>
    <scope>NUCLEOTIDE SEQUENCE</scope>
</reference>
<evidence type="ECO:0000256" key="2">
    <source>
        <dbReference type="ARBA" id="ARBA00022448"/>
    </source>
</evidence>
<keyword evidence="6 8" id="KW-1133">Transmembrane helix</keyword>
<evidence type="ECO:0000256" key="8">
    <source>
        <dbReference type="SAM" id="Phobius"/>
    </source>
</evidence>
<dbReference type="PANTHER" id="PTHR48021:SF34">
    <property type="entry name" value="FACILITATED TREHALOSE TRANSPORTER TRET1-2 HOMOLOG-LIKE PROTEIN"/>
    <property type="match status" value="1"/>
</dbReference>
<dbReference type="InterPro" id="IPR020846">
    <property type="entry name" value="MFS_dom"/>
</dbReference>
<dbReference type="OrthoDB" id="6339427at2759"/>
<feature type="transmembrane region" description="Helical" evidence="8">
    <location>
        <begin position="115"/>
        <end position="137"/>
    </location>
</feature>
<dbReference type="EMBL" id="CAJPEX010004003">
    <property type="protein sequence ID" value="CAG0922739.1"/>
    <property type="molecule type" value="Genomic_DNA"/>
</dbReference>
<evidence type="ECO:0000313" key="10">
    <source>
        <dbReference type="EMBL" id="CAD7282587.1"/>
    </source>
</evidence>
<proteinExistence type="predicted"/>
<evidence type="ECO:0000256" key="6">
    <source>
        <dbReference type="ARBA" id="ARBA00022989"/>
    </source>
</evidence>
<keyword evidence="7 8" id="KW-0472">Membrane</keyword>
<dbReference type="InterPro" id="IPR036259">
    <property type="entry name" value="MFS_trans_sf"/>
</dbReference>
<feature type="transmembrane region" description="Helical" evidence="8">
    <location>
        <begin position="282"/>
        <end position="302"/>
    </location>
</feature>
<sequence length="505" mass="55431">MDQINGQKHFFQEQGFSRQVLCATIGSMWGLTIGPALGFSSVGLPMFDDDEHAPFILDESDKSVFTSLPFLVTIVGSVVGRYMTSRFGPRMLLAALLLPTAGSWLMIAFGRKVIWFFVARTIMGLCGGIAMPIGQMYLTDVSTPATRGFIASTAMLSQLFYTFVNSVIALFLSWHWLAVCNAVLVAAHIPMALLLPESPTWLLRKASRERAKHALQFVRGKEEVEQELKDLEVRIIQSRQNSGGLFDLFKLHNLKPVVVLCIFISFRQFTGAFAVFSYTVDIFASVGGGLSSTVSTVIVNAVQLTINLASNGLSDKFGRKKLLVSSAFLMGVAHLAFGSYYYQQDKNPEALAAFAWVPLASLIFYCVGFSAGFASALYVLMTELIPLRVRSTASAVTSILNNFLTFVVIQYYYTMKHNLTEAGLFWLYGGVCLVAGVYCIVFLPETSGKSLAELEATYAKKKKLPESVVSFNDSLTTTSSVPVFDIEKASQTVVGSSEAHNNHMF</sequence>
<dbReference type="PRINTS" id="PR00171">
    <property type="entry name" value="SUGRTRNSPORT"/>
</dbReference>
<comment type="subcellular location">
    <subcellularLocation>
        <location evidence="1">Cell membrane</location>
        <topology evidence="1">Multi-pass membrane protein</topology>
    </subcellularLocation>
</comment>
<dbReference type="InterPro" id="IPR005828">
    <property type="entry name" value="MFS_sugar_transport-like"/>
</dbReference>
<dbReference type="PANTHER" id="PTHR48021">
    <property type="match status" value="1"/>
</dbReference>
<feature type="transmembrane region" description="Helical" evidence="8">
    <location>
        <begin position="91"/>
        <end position="109"/>
    </location>
</feature>
<evidence type="ECO:0000256" key="4">
    <source>
        <dbReference type="ARBA" id="ARBA00022597"/>
    </source>
</evidence>
<dbReference type="EMBL" id="OA886040">
    <property type="protein sequence ID" value="CAD7282587.1"/>
    <property type="molecule type" value="Genomic_DNA"/>
</dbReference>
<feature type="transmembrane region" description="Helical" evidence="8">
    <location>
        <begin position="425"/>
        <end position="443"/>
    </location>
</feature>
<dbReference type="SUPFAM" id="SSF103473">
    <property type="entry name" value="MFS general substrate transporter"/>
    <property type="match status" value="1"/>
</dbReference>
<keyword evidence="11" id="KW-1185">Reference proteome</keyword>
<feature type="transmembrane region" description="Helical" evidence="8">
    <location>
        <begin position="257"/>
        <end position="276"/>
    </location>
</feature>
<dbReference type="Gene3D" id="1.20.1250.20">
    <property type="entry name" value="MFS general substrate transporter like domains"/>
    <property type="match status" value="1"/>
</dbReference>
<keyword evidence="3" id="KW-1003">Cell membrane</keyword>
<feature type="transmembrane region" description="Helical" evidence="8">
    <location>
        <begin position="174"/>
        <end position="195"/>
    </location>
</feature>
<dbReference type="PROSITE" id="PS50850">
    <property type="entry name" value="MFS"/>
    <property type="match status" value="1"/>
</dbReference>
<keyword evidence="5 8" id="KW-0812">Transmembrane</keyword>
<accession>A0A7R9BVU3</accession>
<organism evidence="10">
    <name type="scientific">Notodromas monacha</name>
    <dbReference type="NCBI Taxonomy" id="399045"/>
    <lineage>
        <taxon>Eukaryota</taxon>
        <taxon>Metazoa</taxon>
        <taxon>Ecdysozoa</taxon>
        <taxon>Arthropoda</taxon>
        <taxon>Crustacea</taxon>
        <taxon>Oligostraca</taxon>
        <taxon>Ostracoda</taxon>
        <taxon>Podocopa</taxon>
        <taxon>Podocopida</taxon>
        <taxon>Cypridocopina</taxon>
        <taxon>Cypridoidea</taxon>
        <taxon>Cyprididae</taxon>
        <taxon>Notodromas</taxon>
    </lineage>
</organism>
<evidence type="ECO:0000256" key="3">
    <source>
        <dbReference type="ARBA" id="ARBA00022475"/>
    </source>
</evidence>
<dbReference type="Pfam" id="PF00083">
    <property type="entry name" value="Sugar_tr"/>
    <property type="match status" value="1"/>
</dbReference>
<evidence type="ECO:0000256" key="5">
    <source>
        <dbReference type="ARBA" id="ARBA00022692"/>
    </source>
</evidence>
<name>A0A7R9BVU3_9CRUS</name>
<keyword evidence="4" id="KW-0762">Sugar transport</keyword>
<dbReference type="GO" id="GO:0005886">
    <property type="term" value="C:plasma membrane"/>
    <property type="evidence" value="ECO:0007669"/>
    <property type="project" value="UniProtKB-SubCell"/>
</dbReference>
<dbReference type="InterPro" id="IPR003663">
    <property type="entry name" value="Sugar/inositol_transpt"/>
</dbReference>
<feature type="transmembrane region" description="Helical" evidence="8">
    <location>
        <begin position="64"/>
        <end position="84"/>
    </location>
</feature>
<evidence type="ECO:0000256" key="7">
    <source>
        <dbReference type="ARBA" id="ARBA00023136"/>
    </source>
</evidence>
<feature type="transmembrane region" description="Helical" evidence="8">
    <location>
        <begin position="322"/>
        <end position="342"/>
    </location>
</feature>
<protein>
    <recommendedName>
        <fullName evidence="9">Major facilitator superfamily (MFS) profile domain-containing protein</fullName>
    </recommendedName>
</protein>
<dbReference type="Proteomes" id="UP000678499">
    <property type="component" value="Unassembled WGS sequence"/>
</dbReference>
<dbReference type="AlphaFoldDB" id="A0A7R9BVU3"/>
<dbReference type="FunFam" id="1.20.1250.20:FF:000218">
    <property type="entry name" value="facilitated trehalose transporter Tret1"/>
    <property type="match status" value="1"/>
</dbReference>
<evidence type="ECO:0000256" key="1">
    <source>
        <dbReference type="ARBA" id="ARBA00004651"/>
    </source>
</evidence>
<dbReference type="GO" id="GO:0022857">
    <property type="term" value="F:transmembrane transporter activity"/>
    <property type="evidence" value="ECO:0007669"/>
    <property type="project" value="InterPro"/>
</dbReference>
<keyword evidence="2" id="KW-0813">Transport</keyword>
<evidence type="ECO:0000259" key="9">
    <source>
        <dbReference type="PROSITE" id="PS50850"/>
    </source>
</evidence>
<feature type="domain" description="Major facilitator superfamily (MFS) profile" evidence="9">
    <location>
        <begin position="18"/>
        <end position="447"/>
    </location>
</feature>
<feature type="transmembrane region" description="Helical" evidence="8">
    <location>
        <begin position="20"/>
        <end position="44"/>
    </location>
</feature>
<feature type="transmembrane region" description="Helical" evidence="8">
    <location>
        <begin position="354"/>
        <end position="380"/>
    </location>
</feature>
<dbReference type="InterPro" id="IPR050549">
    <property type="entry name" value="MFS_Trehalose_Transporter"/>
</dbReference>